<keyword evidence="2" id="KW-1185">Reference proteome</keyword>
<dbReference type="EMBL" id="CAJVRM010000418">
    <property type="protein sequence ID" value="CAG8980840.1"/>
    <property type="molecule type" value="Genomic_DNA"/>
</dbReference>
<protein>
    <submittedName>
        <fullName evidence="1">Uncharacterized protein</fullName>
    </submittedName>
</protein>
<sequence length="309" mass="34929">MSNFHRNLPSDIQPRFRYGRALKDSSFERWVEDEKFKAKKRRSDHPAKLSITDTGDAIEFTGLMICGHSPIDLASLLDSYFARQDYIGRLGLRSRKSNLSPMQHEAIRDFQATTEAFLTGGRTLDDGTMLEVYFRIFDNLFFNGTLENLCSVSLTRNQHFVPLGQIGPPKTTSQFAMGIEIRDLLAFPRRWEVFPLREWLASYIETLLHEMLHAFFMIYSCPCTSCNVTNKSAQGLGLAGHGESWLRAALQLELAAKTLLRVHLLSGLFSFGRTESAEFDTALSLCFPRGPSEDLVQGISQISLQDGYP</sequence>
<name>A0A9N9LT98_9HELO</name>
<comment type="caution">
    <text evidence="1">The sequence shown here is derived from an EMBL/GenBank/DDBJ whole genome shotgun (WGS) entry which is preliminary data.</text>
</comment>
<reference evidence="1" key="1">
    <citation type="submission" date="2021-07" db="EMBL/GenBank/DDBJ databases">
        <authorList>
            <person name="Durling M."/>
        </authorList>
    </citation>
    <scope>NUCLEOTIDE SEQUENCE</scope>
</reference>
<organism evidence="1 2">
    <name type="scientific">Hymenoscyphus albidus</name>
    <dbReference type="NCBI Taxonomy" id="595503"/>
    <lineage>
        <taxon>Eukaryota</taxon>
        <taxon>Fungi</taxon>
        <taxon>Dikarya</taxon>
        <taxon>Ascomycota</taxon>
        <taxon>Pezizomycotina</taxon>
        <taxon>Leotiomycetes</taxon>
        <taxon>Helotiales</taxon>
        <taxon>Helotiaceae</taxon>
        <taxon>Hymenoscyphus</taxon>
    </lineage>
</organism>
<proteinExistence type="predicted"/>
<dbReference type="OrthoDB" id="5236983at2759"/>
<dbReference type="Proteomes" id="UP000701801">
    <property type="component" value="Unassembled WGS sequence"/>
</dbReference>
<evidence type="ECO:0000313" key="1">
    <source>
        <dbReference type="EMBL" id="CAG8980840.1"/>
    </source>
</evidence>
<accession>A0A9N9LT98</accession>
<gene>
    <name evidence="1" type="ORF">HYALB_00003769</name>
</gene>
<dbReference type="AlphaFoldDB" id="A0A9N9LT98"/>
<evidence type="ECO:0000313" key="2">
    <source>
        <dbReference type="Proteomes" id="UP000701801"/>
    </source>
</evidence>